<dbReference type="Proteomes" id="UP000176650">
    <property type="component" value="Unassembled WGS sequence"/>
</dbReference>
<accession>A0A1F5BVJ7</accession>
<gene>
    <name evidence="6" type="ORF">A2988_03985</name>
</gene>
<dbReference type="Pfam" id="PF05639">
    <property type="entry name" value="Pup"/>
    <property type="match status" value="1"/>
</dbReference>
<protein>
    <recommendedName>
        <fullName evidence="3">Prokaryotic ubiquitin-like protein Pup</fullName>
    </recommendedName>
    <alternativeName>
        <fullName evidence="4">Bacterial ubiquitin-like modifier</fullName>
    </alternativeName>
</protein>
<dbReference type="GO" id="GO:0031386">
    <property type="term" value="F:protein tag activity"/>
    <property type="evidence" value="ECO:0007669"/>
    <property type="project" value="InterPro"/>
</dbReference>
<evidence type="ECO:0000313" key="6">
    <source>
        <dbReference type="EMBL" id="OGD34633.1"/>
    </source>
</evidence>
<evidence type="ECO:0000256" key="4">
    <source>
        <dbReference type="ARBA" id="ARBA00032321"/>
    </source>
</evidence>
<dbReference type="NCBIfam" id="TIGR03687">
    <property type="entry name" value="pupylate_cterm"/>
    <property type="match status" value="1"/>
</dbReference>
<sequence>MAAQRQTRKEVGSKESTGGAQAVANPEVIEQGKKVKENIDKILDEIDEVLEENAEEFVKNYVQKGGE</sequence>
<comment type="similarity">
    <text evidence="2">Belongs to the prokaryotic ubiquitin-like protein family.</text>
</comment>
<dbReference type="AlphaFoldDB" id="A0A1F5BVJ7"/>
<dbReference type="GO" id="GO:0019941">
    <property type="term" value="P:modification-dependent protein catabolic process"/>
    <property type="evidence" value="ECO:0007669"/>
    <property type="project" value="InterPro"/>
</dbReference>
<comment type="caution">
    <text evidence="6">The sequence shown here is derived from an EMBL/GenBank/DDBJ whole genome shotgun (WGS) entry which is preliminary data.</text>
</comment>
<name>A0A1F5BVJ7_9BACT</name>
<dbReference type="GO" id="GO:0010498">
    <property type="term" value="P:proteasomal protein catabolic process"/>
    <property type="evidence" value="ECO:0007669"/>
    <property type="project" value="InterPro"/>
</dbReference>
<organism evidence="6 7">
    <name type="scientific">Candidatus Azambacteria bacterium RIFCSPLOWO2_01_FULL_46_25</name>
    <dbReference type="NCBI Taxonomy" id="1797298"/>
    <lineage>
        <taxon>Bacteria</taxon>
        <taxon>Candidatus Azamiibacteriota</taxon>
    </lineage>
</organism>
<dbReference type="InterPro" id="IPR008515">
    <property type="entry name" value="Ubiquitin-like_Pup"/>
</dbReference>
<comment type="pathway">
    <text evidence="1">Protein degradation; proteasomal Pup-dependent pathway.</text>
</comment>
<evidence type="ECO:0000256" key="5">
    <source>
        <dbReference type="SAM" id="MobiDB-lite"/>
    </source>
</evidence>
<evidence type="ECO:0000256" key="1">
    <source>
        <dbReference type="ARBA" id="ARBA00004707"/>
    </source>
</evidence>
<evidence type="ECO:0000256" key="2">
    <source>
        <dbReference type="ARBA" id="ARBA00010616"/>
    </source>
</evidence>
<dbReference type="GO" id="GO:0070628">
    <property type="term" value="F:proteasome binding"/>
    <property type="evidence" value="ECO:0007669"/>
    <property type="project" value="InterPro"/>
</dbReference>
<proteinExistence type="inferred from homology"/>
<reference evidence="6 7" key="1">
    <citation type="journal article" date="2016" name="Nat. Commun.">
        <title>Thousands of microbial genomes shed light on interconnected biogeochemical processes in an aquifer system.</title>
        <authorList>
            <person name="Anantharaman K."/>
            <person name="Brown C.T."/>
            <person name="Hug L.A."/>
            <person name="Sharon I."/>
            <person name="Castelle C.J."/>
            <person name="Probst A.J."/>
            <person name="Thomas B.C."/>
            <person name="Singh A."/>
            <person name="Wilkins M.J."/>
            <person name="Karaoz U."/>
            <person name="Brodie E.L."/>
            <person name="Williams K.H."/>
            <person name="Hubbard S.S."/>
            <person name="Banfield J.F."/>
        </authorList>
    </citation>
    <scope>NUCLEOTIDE SEQUENCE [LARGE SCALE GENOMIC DNA]</scope>
</reference>
<dbReference type="EMBL" id="MEYS01000001">
    <property type="protein sequence ID" value="OGD34633.1"/>
    <property type="molecule type" value="Genomic_DNA"/>
</dbReference>
<evidence type="ECO:0000256" key="3">
    <source>
        <dbReference type="ARBA" id="ARBA00016748"/>
    </source>
</evidence>
<dbReference type="GO" id="GO:0070490">
    <property type="term" value="P:protein pupylation"/>
    <property type="evidence" value="ECO:0007669"/>
    <property type="project" value="InterPro"/>
</dbReference>
<dbReference type="UniPathway" id="UPA00997"/>
<feature type="region of interest" description="Disordered" evidence="5">
    <location>
        <begin position="1"/>
        <end position="27"/>
    </location>
</feature>
<evidence type="ECO:0000313" key="7">
    <source>
        <dbReference type="Proteomes" id="UP000176650"/>
    </source>
</evidence>